<accession>A0ABX1J9V1</accession>
<dbReference type="CDD" id="cd04301">
    <property type="entry name" value="NAT_SF"/>
    <property type="match status" value="1"/>
</dbReference>
<evidence type="ECO:0000313" key="5">
    <source>
        <dbReference type="Proteomes" id="UP000715441"/>
    </source>
</evidence>
<comment type="caution">
    <text evidence="4">The sequence shown here is derived from an EMBL/GenBank/DDBJ whole genome shotgun (WGS) entry which is preliminary data.</text>
</comment>
<keyword evidence="5" id="KW-1185">Reference proteome</keyword>
<dbReference type="Gene3D" id="3.40.630.30">
    <property type="match status" value="1"/>
</dbReference>
<organism evidence="4 5">
    <name type="scientific">Amycolatopsis acididurans</name>
    <dbReference type="NCBI Taxonomy" id="2724524"/>
    <lineage>
        <taxon>Bacteria</taxon>
        <taxon>Bacillati</taxon>
        <taxon>Actinomycetota</taxon>
        <taxon>Actinomycetes</taxon>
        <taxon>Pseudonocardiales</taxon>
        <taxon>Pseudonocardiaceae</taxon>
        <taxon>Amycolatopsis</taxon>
    </lineage>
</organism>
<dbReference type="Pfam" id="PF00583">
    <property type="entry name" value="Acetyltransf_1"/>
    <property type="match status" value="1"/>
</dbReference>
<sequence length="141" mass="15556">MHIRPADVTDADAVFELLRQFVTGYPARRQAFDRDYEYLLAQTYDGTDLLVADDEGAVIGYALATRFLVFYAGGQVCELQELMVAPEHRGRGVGRQLVDAVVARARAAGAIEVLVPTRCARDYYRALGFTEAATVLKLPLT</sequence>
<dbReference type="EMBL" id="JAAXLS010000024">
    <property type="protein sequence ID" value="NKQ56565.1"/>
    <property type="molecule type" value="Genomic_DNA"/>
</dbReference>
<feature type="domain" description="N-acetyltransferase" evidence="3">
    <location>
        <begin position="1"/>
        <end position="141"/>
    </location>
</feature>
<gene>
    <name evidence="4" type="ORF">HFP15_27170</name>
</gene>
<dbReference type="PROSITE" id="PS51186">
    <property type="entry name" value="GNAT"/>
    <property type="match status" value="1"/>
</dbReference>
<dbReference type="PANTHER" id="PTHR43877">
    <property type="entry name" value="AMINOALKYLPHOSPHONATE N-ACETYLTRANSFERASE-RELATED-RELATED"/>
    <property type="match status" value="1"/>
</dbReference>
<dbReference type="InterPro" id="IPR050832">
    <property type="entry name" value="Bact_Acetyltransf"/>
</dbReference>
<evidence type="ECO:0000256" key="1">
    <source>
        <dbReference type="ARBA" id="ARBA00022679"/>
    </source>
</evidence>
<dbReference type="InterPro" id="IPR000182">
    <property type="entry name" value="GNAT_dom"/>
</dbReference>
<dbReference type="Proteomes" id="UP000715441">
    <property type="component" value="Unassembled WGS sequence"/>
</dbReference>
<evidence type="ECO:0000259" key="3">
    <source>
        <dbReference type="PROSITE" id="PS51186"/>
    </source>
</evidence>
<keyword evidence="1" id="KW-0808">Transferase</keyword>
<dbReference type="SUPFAM" id="SSF55729">
    <property type="entry name" value="Acyl-CoA N-acyltransferases (Nat)"/>
    <property type="match status" value="1"/>
</dbReference>
<reference evidence="4 5" key="1">
    <citation type="submission" date="2020-04" db="EMBL/GenBank/DDBJ databases">
        <title>Novel species.</title>
        <authorList>
            <person name="Teo W.F.A."/>
            <person name="Lipun K."/>
            <person name="Srisuk N."/>
            <person name="Duangmal K."/>
        </authorList>
    </citation>
    <scope>NUCLEOTIDE SEQUENCE [LARGE SCALE GENOMIC DNA]</scope>
    <source>
        <strain evidence="4 5">K13G38</strain>
    </source>
</reference>
<dbReference type="InterPro" id="IPR016181">
    <property type="entry name" value="Acyl_CoA_acyltransferase"/>
</dbReference>
<protein>
    <submittedName>
        <fullName evidence="4">GNAT family N-acetyltransferase</fullName>
    </submittedName>
</protein>
<evidence type="ECO:0000256" key="2">
    <source>
        <dbReference type="ARBA" id="ARBA00023315"/>
    </source>
</evidence>
<dbReference type="RefSeq" id="WP_168519587.1">
    <property type="nucleotide sequence ID" value="NZ_JAAXLS010000024.1"/>
</dbReference>
<name>A0ABX1J9V1_9PSEU</name>
<evidence type="ECO:0000313" key="4">
    <source>
        <dbReference type="EMBL" id="NKQ56565.1"/>
    </source>
</evidence>
<keyword evidence="2" id="KW-0012">Acyltransferase</keyword>
<proteinExistence type="predicted"/>